<evidence type="ECO:0000256" key="3">
    <source>
        <dbReference type="ARBA" id="ARBA00022741"/>
    </source>
</evidence>
<dbReference type="FunFam" id="3.40.50.300:FF:000133">
    <property type="entry name" value="Spermidine/putrescine import ATP-binding protein PotA"/>
    <property type="match status" value="1"/>
</dbReference>
<protein>
    <recommendedName>
        <fullName evidence="7">Spermidine/putrescine import ATP-binding protein PotA</fullName>
        <ecNumber evidence="7">7.6.2.11</ecNumber>
    </recommendedName>
</protein>
<dbReference type="GO" id="GO:0005524">
    <property type="term" value="F:ATP binding"/>
    <property type="evidence" value="ECO:0007669"/>
    <property type="project" value="UniProtKB-KW"/>
</dbReference>
<dbReference type="EC" id="7.6.2.11" evidence="7"/>
<reference evidence="9 10" key="1">
    <citation type="journal article" date="2020" name="Nature">
        <title>Bacterial chemolithoautotrophy via manganese oxidation.</title>
        <authorList>
            <person name="Yu H."/>
            <person name="Leadbetter J.R."/>
        </authorList>
    </citation>
    <scope>NUCLEOTIDE SEQUENCE [LARGE SCALE GENOMIC DNA]</scope>
    <source>
        <strain evidence="9 10">RBP-1</strain>
    </source>
</reference>
<dbReference type="GO" id="GO:0015847">
    <property type="term" value="P:putrescine transport"/>
    <property type="evidence" value="ECO:0007669"/>
    <property type="project" value="UniProtKB-ARBA"/>
</dbReference>
<keyword evidence="5 7" id="KW-1278">Translocase</keyword>
<feature type="domain" description="ABC transporter" evidence="8">
    <location>
        <begin position="4"/>
        <end position="236"/>
    </location>
</feature>
<dbReference type="NCBIfam" id="TIGR01187">
    <property type="entry name" value="potA"/>
    <property type="match status" value="1"/>
</dbReference>
<comment type="similarity">
    <text evidence="7">Belongs to the ABC transporter superfamily. Spermidine/putrescine importer (TC 3.A.1.11.1) family.</text>
</comment>
<keyword evidence="4 7" id="KW-0067">ATP-binding</keyword>
<keyword evidence="3 7" id="KW-0547">Nucleotide-binding</keyword>
<evidence type="ECO:0000256" key="2">
    <source>
        <dbReference type="ARBA" id="ARBA00022475"/>
    </source>
</evidence>
<dbReference type="InterPro" id="IPR003593">
    <property type="entry name" value="AAA+_ATPase"/>
</dbReference>
<evidence type="ECO:0000313" key="9">
    <source>
        <dbReference type="EMBL" id="NKE67635.1"/>
    </source>
</evidence>
<evidence type="ECO:0000256" key="1">
    <source>
        <dbReference type="ARBA" id="ARBA00022448"/>
    </source>
</evidence>
<accession>A0A7X6DI99</accession>
<evidence type="ECO:0000256" key="7">
    <source>
        <dbReference type="RuleBase" id="RU364083"/>
    </source>
</evidence>
<sequence>MALIEFDGVCKRYPGSHAAAVDELNLHIESGEFLTLLGPSGSGKTTTLMLLAGFEAPSSGAIRLDGVPIERLPPHLRNMGVVFQSYSLFPHMTVAQNVAFPLSVRKVPAQAMSAKVEAALAKVHLQDFAERKPHQLSGGQQQRVALARALVFEPRVVLMDEPLSALDKKLREEMQLEIRKLHRELGVTMVFVTHDQSEAMTLSDRVAVFNHGRIEQLAAPQVLYDAPANPFVANFLGDNNVLSGTLAVAASPETAAPTASVRTGAGHTLQARISGAARPVENAPVQLCVRPEFLQVAVPGDSRTVPNALDVTLTDIIHQGDHWRLVARLRGAQESAASQGRPWFAKISPAALPAGLVVGQNLCLGFRPEDAWIF</sequence>
<proteinExistence type="inferred from homology"/>
<dbReference type="PANTHER" id="PTHR42781:SF6">
    <property type="entry name" value="SPERMIDINE_PUTRESCINE IMPORT ATP-BINDING PROTEIN POTA"/>
    <property type="match status" value="1"/>
</dbReference>
<evidence type="ECO:0000256" key="6">
    <source>
        <dbReference type="ARBA" id="ARBA00023136"/>
    </source>
</evidence>
<comment type="subunit">
    <text evidence="7">The complex is composed of two ATP-binding proteins (PotA), two transmembrane proteins (PotB and PotC) and a solute-binding protein (PotD).</text>
</comment>
<keyword evidence="6 7" id="KW-0472">Membrane</keyword>
<dbReference type="Proteomes" id="UP000521868">
    <property type="component" value="Unassembled WGS sequence"/>
</dbReference>
<dbReference type="GO" id="GO:0043190">
    <property type="term" value="C:ATP-binding cassette (ABC) transporter complex"/>
    <property type="evidence" value="ECO:0007669"/>
    <property type="project" value="InterPro"/>
</dbReference>
<dbReference type="Gene3D" id="3.40.50.300">
    <property type="entry name" value="P-loop containing nucleotide triphosphate hydrolases"/>
    <property type="match status" value="1"/>
</dbReference>
<dbReference type="SMART" id="SM00382">
    <property type="entry name" value="AAA"/>
    <property type="match status" value="1"/>
</dbReference>
<dbReference type="AlphaFoldDB" id="A0A7X6DI99"/>
<dbReference type="GO" id="GO:0015417">
    <property type="term" value="F:ABC-type polyamine transporter activity"/>
    <property type="evidence" value="ECO:0007669"/>
    <property type="project" value="UniProtKB-EC"/>
</dbReference>
<dbReference type="Pfam" id="PF08402">
    <property type="entry name" value="TOBE_2"/>
    <property type="match status" value="1"/>
</dbReference>
<dbReference type="GO" id="GO:0016887">
    <property type="term" value="F:ATP hydrolysis activity"/>
    <property type="evidence" value="ECO:0007669"/>
    <property type="project" value="InterPro"/>
</dbReference>
<dbReference type="InterPro" id="IPR005893">
    <property type="entry name" value="PotA-like"/>
</dbReference>
<keyword evidence="1 7" id="KW-0813">Transport</keyword>
<keyword evidence="10" id="KW-1185">Reference proteome</keyword>
<dbReference type="InterPro" id="IPR050093">
    <property type="entry name" value="ABC_SmlMolc_Importer"/>
</dbReference>
<dbReference type="PROSITE" id="PS50893">
    <property type="entry name" value="ABC_TRANSPORTER_2"/>
    <property type="match status" value="1"/>
</dbReference>
<dbReference type="RefSeq" id="WP_168108767.1">
    <property type="nucleotide sequence ID" value="NZ_VTOX01000007.1"/>
</dbReference>
<dbReference type="InterPro" id="IPR008995">
    <property type="entry name" value="Mo/tungstate-bd_C_term_dom"/>
</dbReference>
<evidence type="ECO:0000313" key="10">
    <source>
        <dbReference type="Proteomes" id="UP000521868"/>
    </source>
</evidence>
<evidence type="ECO:0000256" key="4">
    <source>
        <dbReference type="ARBA" id="ARBA00022840"/>
    </source>
</evidence>
<dbReference type="Gene3D" id="2.40.50.100">
    <property type="match status" value="1"/>
</dbReference>
<dbReference type="SUPFAM" id="SSF50331">
    <property type="entry name" value="MOP-like"/>
    <property type="match status" value="1"/>
</dbReference>
<dbReference type="EMBL" id="VTOX01000007">
    <property type="protein sequence ID" value="NKE67635.1"/>
    <property type="molecule type" value="Genomic_DNA"/>
</dbReference>
<dbReference type="PROSITE" id="PS00211">
    <property type="entry name" value="ABC_TRANSPORTER_1"/>
    <property type="match status" value="1"/>
</dbReference>
<dbReference type="Pfam" id="PF00005">
    <property type="entry name" value="ABC_tran"/>
    <property type="match status" value="1"/>
</dbReference>
<dbReference type="InterPro" id="IPR003439">
    <property type="entry name" value="ABC_transporter-like_ATP-bd"/>
</dbReference>
<evidence type="ECO:0000256" key="5">
    <source>
        <dbReference type="ARBA" id="ARBA00022967"/>
    </source>
</evidence>
<comment type="catalytic activity">
    <reaction evidence="7">
        <text>ATP + H2O + polyamine-[polyamine-binding protein]Side 1 = ADP + phosphate + polyamineSide 2 + [polyamine-binding protein]Side 1.</text>
        <dbReference type="EC" id="7.6.2.11"/>
    </reaction>
</comment>
<dbReference type="PANTHER" id="PTHR42781">
    <property type="entry name" value="SPERMIDINE/PUTRESCINE IMPORT ATP-BINDING PROTEIN POTA"/>
    <property type="match status" value="1"/>
</dbReference>
<dbReference type="InterPro" id="IPR027417">
    <property type="entry name" value="P-loop_NTPase"/>
</dbReference>
<dbReference type="InterPro" id="IPR013611">
    <property type="entry name" value="Transp-assoc_OB_typ2"/>
</dbReference>
<dbReference type="InterPro" id="IPR017871">
    <property type="entry name" value="ABC_transporter-like_CS"/>
</dbReference>
<organism evidence="9 10">
    <name type="scientific">Ramlibacter lithotrophicus</name>
    <dbReference type="NCBI Taxonomy" id="2606681"/>
    <lineage>
        <taxon>Bacteria</taxon>
        <taxon>Pseudomonadati</taxon>
        <taxon>Pseudomonadota</taxon>
        <taxon>Betaproteobacteria</taxon>
        <taxon>Burkholderiales</taxon>
        <taxon>Comamonadaceae</taxon>
        <taxon>Ramlibacter</taxon>
    </lineage>
</organism>
<comment type="function">
    <text evidence="7">Part of the ABC transporter complex PotABCD involved in spermidine/putrescine import. Responsible for energy coupling to the transport system.</text>
</comment>
<comment type="caution">
    <text evidence="9">The sequence shown here is derived from an EMBL/GenBank/DDBJ whole genome shotgun (WGS) entry which is preliminary data.</text>
</comment>
<gene>
    <name evidence="7" type="primary">potA</name>
    <name evidence="9" type="ORF">RAMLITH_17570</name>
</gene>
<name>A0A7X6DI99_9BURK</name>
<dbReference type="SUPFAM" id="SSF52540">
    <property type="entry name" value="P-loop containing nucleoside triphosphate hydrolases"/>
    <property type="match status" value="1"/>
</dbReference>
<evidence type="ECO:0000259" key="8">
    <source>
        <dbReference type="PROSITE" id="PS50893"/>
    </source>
</evidence>
<keyword evidence="2 7" id="KW-1003">Cell membrane</keyword>